<proteinExistence type="predicted"/>
<protein>
    <recommendedName>
        <fullName evidence="1">PilZ domain-containing protein</fullName>
    </recommendedName>
</protein>
<evidence type="ECO:0000259" key="1">
    <source>
        <dbReference type="Pfam" id="PF07238"/>
    </source>
</evidence>
<sequence length="147" mass="16159">MASAVERRKSPRHKPVDLDAVVLAGLAGHGSHPHREVRVRSISSTGIAIEVNIEDQLPFGVKLGKLITLSFILPQMAQIACVEAEVVRTYRQVSEGGVVQLSEGYDPRTDPGRGVRDMVFGLGLRFVNLTPDVENQLQKYIQKMVEA</sequence>
<dbReference type="Proteomes" id="UP000177187">
    <property type="component" value="Unassembled WGS sequence"/>
</dbReference>
<evidence type="ECO:0000313" key="2">
    <source>
        <dbReference type="EMBL" id="OGD79585.1"/>
    </source>
</evidence>
<dbReference type="InterPro" id="IPR009875">
    <property type="entry name" value="PilZ_domain"/>
</dbReference>
<dbReference type="Gene3D" id="2.40.10.220">
    <property type="entry name" value="predicted glycosyltransferase like domains"/>
    <property type="match status" value="1"/>
</dbReference>
<reference evidence="2 3" key="1">
    <citation type="journal article" date="2016" name="Nat. Commun.">
        <title>Thousands of microbial genomes shed light on interconnected biogeochemical processes in an aquifer system.</title>
        <authorList>
            <person name="Anantharaman K."/>
            <person name="Brown C.T."/>
            <person name="Hug L.A."/>
            <person name="Sharon I."/>
            <person name="Castelle C.J."/>
            <person name="Probst A.J."/>
            <person name="Thomas B.C."/>
            <person name="Singh A."/>
            <person name="Wilkins M.J."/>
            <person name="Karaoz U."/>
            <person name="Brodie E.L."/>
            <person name="Williams K.H."/>
            <person name="Hubbard S.S."/>
            <person name="Banfield J.F."/>
        </authorList>
    </citation>
    <scope>NUCLEOTIDE SEQUENCE [LARGE SCALE GENOMIC DNA]</scope>
</reference>
<evidence type="ECO:0000313" key="3">
    <source>
        <dbReference type="Proteomes" id="UP000177187"/>
    </source>
</evidence>
<comment type="caution">
    <text evidence="2">The sequence shown here is derived from an EMBL/GenBank/DDBJ whole genome shotgun (WGS) entry which is preliminary data.</text>
</comment>
<accession>A0A1F5FIX3</accession>
<dbReference type="Pfam" id="PF07238">
    <property type="entry name" value="PilZ"/>
    <property type="match status" value="1"/>
</dbReference>
<gene>
    <name evidence="2" type="ORF">A2Y64_07970</name>
</gene>
<dbReference type="GO" id="GO:0035438">
    <property type="term" value="F:cyclic-di-GMP binding"/>
    <property type="evidence" value="ECO:0007669"/>
    <property type="project" value="InterPro"/>
</dbReference>
<dbReference type="EMBL" id="MFAF01000006">
    <property type="protein sequence ID" value="OGD79585.1"/>
    <property type="molecule type" value="Genomic_DNA"/>
</dbReference>
<organism evidence="2 3">
    <name type="scientific">Candidatus Coatesbacteria bacterium RBG_13_66_14</name>
    <dbReference type="NCBI Taxonomy" id="1817816"/>
    <lineage>
        <taxon>Bacteria</taxon>
        <taxon>Candidatus Coatesiibacteriota</taxon>
    </lineage>
</organism>
<dbReference type="AlphaFoldDB" id="A0A1F5FIX3"/>
<name>A0A1F5FIX3_9BACT</name>
<feature type="domain" description="PilZ" evidence="1">
    <location>
        <begin position="6"/>
        <end position="142"/>
    </location>
</feature>